<dbReference type="OMA" id="NVWVMIF"/>
<evidence type="ECO:0000256" key="1">
    <source>
        <dbReference type="SAM" id="Phobius"/>
    </source>
</evidence>
<keyword evidence="1" id="KW-0812">Transmembrane</keyword>
<accession>A0A078AMI7</accession>
<feature type="transmembrane region" description="Helical" evidence="1">
    <location>
        <begin position="257"/>
        <end position="278"/>
    </location>
</feature>
<dbReference type="GO" id="GO:0042392">
    <property type="term" value="F:sphingosine-1-phosphate phosphatase activity"/>
    <property type="evidence" value="ECO:0007669"/>
    <property type="project" value="TreeGrafter"/>
</dbReference>
<dbReference type="Gene3D" id="1.20.144.10">
    <property type="entry name" value="Phosphatidic acid phosphatase type 2/haloperoxidase"/>
    <property type="match status" value="1"/>
</dbReference>
<dbReference type="InterPro" id="IPR036938">
    <property type="entry name" value="PAP2/HPO_sf"/>
</dbReference>
<dbReference type="CDD" id="cd01610">
    <property type="entry name" value="PAP2_like"/>
    <property type="match status" value="1"/>
</dbReference>
<dbReference type="OrthoDB" id="302705at2759"/>
<dbReference type="Pfam" id="PF01569">
    <property type="entry name" value="PAP2"/>
    <property type="match status" value="1"/>
</dbReference>
<keyword evidence="1" id="KW-1133">Transmembrane helix</keyword>
<evidence type="ECO:0000313" key="4">
    <source>
        <dbReference type="Proteomes" id="UP000039865"/>
    </source>
</evidence>
<feature type="transmembrane region" description="Helical" evidence="1">
    <location>
        <begin position="180"/>
        <end position="199"/>
    </location>
</feature>
<feature type="transmembrane region" description="Helical" evidence="1">
    <location>
        <begin position="21"/>
        <end position="40"/>
    </location>
</feature>
<feature type="domain" description="Phosphatidic acid phosphatase type 2/haloperoxidase" evidence="2">
    <location>
        <begin position="98"/>
        <end position="226"/>
    </location>
</feature>
<sequence>MNVNDNYQASTIKSNSSQNKIQLLLLGCLLLVIVLIEPLYRDPLYNLTEEYVVSTQTTDKFNTTTYQLISKLDKIGSGDAYFYYLILGFLLLRRARSFYYILACVFATSLQDLCKSLYKHPRPFMTNDQIINISCSYTFGNISGHTSQFTALSFILLMDYWQHRRDQYLLGKTTQAPSKCLFISIIMLVVVPMQCLMGYQRIYDGTHSINQVLLGWQLGVWQALFFHFHLREWLISHLQAILDANSFHEISNPKHKIFWSSLIYIAAMIFHTLVFLNVDQDKDVLTEWVQNITSKCEDDIHEQESFQYPSFERSGYVILLYSSYVSKILLEKYMRKRFEYDFKQIENLENGIKNILVKSLIGFVLLMPYLIYDSTLKDLRDNFNLNYVIKVLMPSFIGGMIFFGGVFDALLHNLLKIFEKKNKMQKLSLFSKTSSQERLIQNDKSKGSNLN</sequence>
<dbReference type="EMBL" id="CCKQ01011561">
    <property type="protein sequence ID" value="CDW83136.1"/>
    <property type="molecule type" value="Genomic_DNA"/>
</dbReference>
<gene>
    <name evidence="3" type="primary">Contig4465.g4761</name>
    <name evidence="3" type="ORF">STYLEM_12175</name>
</gene>
<organism evidence="3 4">
    <name type="scientific">Stylonychia lemnae</name>
    <name type="common">Ciliate</name>
    <dbReference type="NCBI Taxonomy" id="5949"/>
    <lineage>
        <taxon>Eukaryota</taxon>
        <taxon>Sar</taxon>
        <taxon>Alveolata</taxon>
        <taxon>Ciliophora</taxon>
        <taxon>Intramacronucleata</taxon>
        <taxon>Spirotrichea</taxon>
        <taxon>Stichotrichia</taxon>
        <taxon>Sporadotrichida</taxon>
        <taxon>Oxytrichidae</taxon>
        <taxon>Stylonychinae</taxon>
        <taxon>Stylonychia</taxon>
    </lineage>
</organism>
<keyword evidence="1" id="KW-0472">Membrane</keyword>
<feature type="transmembrane region" description="Helical" evidence="1">
    <location>
        <begin position="355"/>
        <end position="372"/>
    </location>
</feature>
<dbReference type="PANTHER" id="PTHR14969">
    <property type="entry name" value="SPHINGOSINE-1-PHOSPHATE PHOSPHOHYDROLASE"/>
    <property type="match status" value="1"/>
</dbReference>
<reference evidence="3 4" key="1">
    <citation type="submission" date="2014-06" db="EMBL/GenBank/DDBJ databases">
        <authorList>
            <person name="Swart Estienne"/>
        </authorList>
    </citation>
    <scope>NUCLEOTIDE SEQUENCE [LARGE SCALE GENOMIC DNA]</scope>
    <source>
        <strain evidence="3 4">130c</strain>
    </source>
</reference>
<keyword evidence="4" id="KW-1185">Reference proteome</keyword>
<evidence type="ECO:0000313" key="3">
    <source>
        <dbReference type="EMBL" id="CDW83136.1"/>
    </source>
</evidence>
<dbReference type="SUPFAM" id="SSF48317">
    <property type="entry name" value="Acid phosphatase/Vanadium-dependent haloperoxidase"/>
    <property type="match status" value="1"/>
</dbReference>
<dbReference type="AlphaFoldDB" id="A0A078AMI7"/>
<dbReference type="InterPro" id="IPR000326">
    <property type="entry name" value="PAP2/HPO"/>
</dbReference>
<dbReference type="InParanoid" id="A0A078AMI7"/>
<feature type="transmembrane region" description="Helical" evidence="1">
    <location>
        <begin position="75"/>
        <end position="92"/>
    </location>
</feature>
<proteinExistence type="predicted"/>
<evidence type="ECO:0000259" key="2">
    <source>
        <dbReference type="Pfam" id="PF01569"/>
    </source>
</evidence>
<dbReference type="PANTHER" id="PTHR14969:SF13">
    <property type="entry name" value="AT30094P"/>
    <property type="match status" value="1"/>
</dbReference>
<feature type="transmembrane region" description="Helical" evidence="1">
    <location>
        <begin position="392"/>
        <end position="415"/>
    </location>
</feature>
<name>A0A078AMI7_STYLE</name>
<protein>
    <submittedName>
        <fullName evidence="3">Pap2 superfamily phosphatase</fullName>
    </submittedName>
</protein>
<dbReference type="Proteomes" id="UP000039865">
    <property type="component" value="Unassembled WGS sequence"/>
</dbReference>